<dbReference type="EMBL" id="JACKXD010000003">
    <property type="protein sequence ID" value="MBB6646553.1"/>
    <property type="molecule type" value="Genomic_DNA"/>
</dbReference>
<comment type="caution">
    <text evidence="1">The sequence shown here is derived from an EMBL/GenBank/DDBJ whole genome shotgun (WGS) entry which is preliminary data.</text>
</comment>
<evidence type="ECO:0000313" key="2">
    <source>
        <dbReference type="Proteomes" id="UP000546257"/>
    </source>
</evidence>
<gene>
    <name evidence="1" type="ORF">H5V44_09665</name>
</gene>
<dbReference type="RefSeq" id="WP_185192920.1">
    <property type="nucleotide sequence ID" value="NZ_JACKXD010000003.1"/>
</dbReference>
<organism evidence="1 2">
    <name type="scientific">Halobellus ruber</name>
    <dbReference type="NCBI Taxonomy" id="2761102"/>
    <lineage>
        <taxon>Archaea</taxon>
        <taxon>Methanobacteriati</taxon>
        <taxon>Methanobacteriota</taxon>
        <taxon>Stenosarchaea group</taxon>
        <taxon>Halobacteria</taxon>
        <taxon>Halobacteriales</taxon>
        <taxon>Haloferacaceae</taxon>
        <taxon>Halobellus</taxon>
    </lineage>
</organism>
<dbReference type="Proteomes" id="UP000546257">
    <property type="component" value="Unassembled WGS sequence"/>
</dbReference>
<reference evidence="1 2" key="1">
    <citation type="submission" date="2020-08" db="EMBL/GenBank/DDBJ databases">
        <authorList>
            <person name="Seo M.-J."/>
        </authorList>
    </citation>
    <scope>NUCLEOTIDE SEQUENCE [LARGE SCALE GENOMIC DNA]</scope>
    <source>
        <strain evidence="1 2">MBLA0160</strain>
    </source>
</reference>
<name>A0A7J9SJJ1_9EURY</name>
<evidence type="ECO:0000313" key="1">
    <source>
        <dbReference type="EMBL" id="MBB6646553.1"/>
    </source>
</evidence>
<proteinExistence type="predicted"/>
<accession>A0A7J9SJJ1</accession>
<sequence length="179" mass="18521">MQRQVLVAVIATSALFVGAAYATDAGPFEPDPPEPTPEVDSLAVTDRGCRGEIRSFAASKSGAGGTNVYRGVVETASPDAELTAKVARTSPENADIVTYRAVVRTIEPSNGTTSCKGEIAYRLEIDAPGGVTGKRVAVYLNGRIAHCSAGSTGPNPGCHRLYELARKTPVASNQSTAVG</sequence>
<dbReference type="AlphaFoldDB" id="A0A7J9SJJ1"/>
<protein>
    <submittedName>
        <fullName evidence="1">Uncharacterized protein</fullName>
    </submittedName>
</protein>
<keyword evidence="2" id="KW-1185">Reference proteome</keyword>